<keyword evidence="2" id="KW-1185">Reference proteome</keyword>
<organism evidence="1 2">
    <name type="scientific">Pontibacter burrus</name>
    <dbReference type="NCBI Taxonomy" id="2704466"/>
    <lineage>
        <taxon>Bacteria</taxon>
        <taxon>Pseudomonadati</taxon>
        <taxon>Bacteroidota</taxon>
        <taxon>Cytophagia</taxon>
        <taxon>Cytophagales</taxon>
        <taxon>Hymenobacteraceae</taxon>
        <taxon>Pontibacter</taxon>
    </lineage>
</organism>
<gene>
    <name evidence="1" type="ORF">GXP69_17320</name>
</gene>
<dbReference type="Proteomes" id="UP000474777">
    <property type="component" value="Unassembled WGS sequence"/>
</dbReference>
<proteinExistence type="predicted"/>
<accession>A0A6B3M0J5</accession>
<name>A0A6B3M0J5_9BACT</name>
<evidence type="ECO:0000313" key="1">
    <source>
        <dbReference type="EMBL" id="NEM99460.1"/>
    </source>
</evidence>
<sequence>MVTVTDFAKRKSADGKEFNALVLQGEIEMILSKQSGRYYATARTCSITSTLDDVVCQALVGKQLPGTIEKMESEPYDYKVPNSDEVITLNYVYYYNPNPRTIEQEVFEIKAAA</sequence>
<dbReference type="AlphaFoldDB" id="A0A6B3M0J5"/>
<evidence type="ECO:0000313" key="2">
    <source>
        <dbReference type="Proteomes" id="UP000474777"/>
    </source>
</evidence>
<comment type="caution">
    <text evidence="1">The sequence shown here is derived from an EMBL/GenBank/DDBJ whole genome shotgun (WGS) entry which is preliminary data.</text>
</comment>
<reference evidence="1 2" key="1">
    <citation type="submission" date="2020-02" db="EMBL/GenBank/DDBJ databases">
        <authorList>
            <person name="Kim M.K."/>
        </authorList>
    </citation>
    <scope>NUCLEOTIDE SEQUENCE [LARGE SCALE GENOMIC DNA]</scope>
    <source>
        <strain evidence="1 2">BT327</strain>
    </source>
</reference>
<dbReference type="EMBL" id="JAAGWD010000009">
    <property type="protein sequence ID" value="NEM99460.1"/>
    <property type="molecule type" value="Genomic_DNA"/>
</dbReference>
<dbReference type="RefSeq" id="WP_163916635.1">
    <property type="nucleotide sequence ID" value="NZ_JAAGWD010000009.1"/>
</dbReference>
<protein>
    <submittedName>
        <fullName evidence="1">Uncharacterized protein</fullName>
    </submittedName>
</protein>